<feature type="domain" description="ARID" evidence="21">
    <location>
        <begin position="93"/>
        <end position="183"/>
    </location>
</feature>
<dbReference type="FunFam" id="2.60.120.650:FF:000035">
    <property type="entry name" value="PHD transcription factor Rum1"/>
    <property type="match status" value="1"/>
</dbReference>
<dbReference type="PROSITE" id="PS51184">
    <property type="entry name" value="JMJC"/>
    <property type="match status" value="1"/>
</dbReference>
<dbReference type="PROSITE" id="PS01359">
    <property type="entry name" value="ZF_PHD_1"/>
    <property type="match status" value="2"/>
</dbReference>
<dbReference type="CDD" id="cd15607">
    <property type="entry name" value="PHD2_KDM5B"/>
    <property type="match status" value="1"/>
</dbReference>
<dbReference type="Gene3D" id="2.60.120.650">
    <property type="entry name" value="Cupin"/>
    <property type="match status" value="1"/>
</dbReference>
<dbReference type="GO" id="GO:0005654">
    <property type="term" value="C:nucleoplasm"/>
    <property type="evidence" value="ECO:0007669"/>
    <property type="project" value="UniProtKB-ARBA"/>
</dbReference>
<keyword evidence="9" id="KW-0156">Chromatin regulator</keyword>
<evidence type="ECO:0000256" key="19">
    <source>
        <dbReference type="SAM" id="MobiDB-lite"/>
    </source>
</evidence>
<dbReference type="FunFam" id="1.10.150.60:FF:000001">
    <property type="entry name" value="Putative lysine-specific demethylase 5b"/>
    <property type="match status" value="1"/>
</dbReference>
<proteinExistence type="inferred from homology"/>
<comment type="cofactor">
    <cofactor evidence="1">
        <name>Fe(2+)</name>
        <dbReference type="ChEBI" id="CHEBI:29033"/>
    </cofactor>
</comment>
<keyword evidence="15" id="KW-0804">Transcription</keyword>
<feature type="compositionally biased region" description="Basic and acidic residues" evidence="19">
    <location>
        <begin position="1404"/>
        <end position="1415"/>
    </location>
</feature>
<evidence type="ECO:0000256" key="15">
    <source>
        <dbReference type="ARBA" id="ARBA00023163"/>
    </source>
</evidence>
<dbReference type="EC" id="1.14.11.67" evidence="4"/>
<organism evidence="24 25">
    <name type="scientific">Cyprinus carpio</name>
    <name type="common">Common carp</name>
    <dbReference type="NCBI Taxonomy" id="7962"/>
    <lineage>
        <taxon>Eukaryota</taxon>
        <taxon>Metazoa</taxon>
        <taxon>Chordata</taxon>
        <taxon>Craniata</taxon>
        <taxon>Vertebrata</taxon>
        <taxon>Euteleostomi</taxon>
        <taxon>Actinopterygii</taxon>
        <taxon>Neopterygii</taxon>
        <taxon>Teleostei</taxon>
        <taxon>Ostariophysi</taxon>
        <taxon>Cypriniformes</taxon>
        <taxon>Cyprinidae</taxon>
        <taxon>Cyprininae</taxon>
        <taxon>Cyprinus</taxon>
    </lineage>
</organism>
<comment type="similarity">
    <text evidence="3">Belongs to the JARID1 histone demethylase family.</text>
</comment>
<feature type="region of interest" description="Disordered" evidence="19">
    <location>
        <begin position="1"/>
        <end position="26"/>
    </location>
</feature>
<dbReference type="Pfam" id="PF02373">
    <property type="entry name" value="JmjC"/>
    <property type="match status" value="1"/>
</dbReference>
<dbReference type="CDD" id="cd16874">
    <property type="entry name" value="ARID_KDM5B"/>
    <property type="match status" value="1"/>
</dbReference>
<evidence type="ECO:0000256" key="1">
    <source>
        <dbReference type="ARBA" id="ARBA00001954"/>
    </source>
</evidence>
<evidence type="ECO:0000256" key="16">
    <source>
        <dbReference type="ARBA" id="ARBA00023242"/>
    </source>
</evidence>
<dbReference type="InterPro" id="IPR011011">
    <property type="entry name" value="Znf_FYVE_PHD"/>
</dbReference>
<evidence type="ECO:0000256" key="6">
    <source>
        <dbReference type="ARBA" id="ARBA00022737"/>
    </source>
</evidence>
<dbReference type="CDD" id="cd15603">
    <property type="entry name" value="PHD1_KDM5B"/>
    <property type="match status" value="1"/>
</dbReference>
<keyword evidence="12" id="KW-0408">Iron</keyword>
<dbReference type="SMART" id="SM00545">
    <property type="entry name" value="JmjN"/>
    <property type="match status" value="1"/>
</dbReference>
<evidence type="ECO:0000256" key="12">
    <source>
        <dbReference type="ARBA" id="ARBA00023004"/>
    </source>
</evidence>
<dbReference type="InterPro" id="IPR013637">
    <property type="entry name" value="Lys_sp_deMease-like_dom"/>
</dbReference>
<dbReference type="Pfam" id="PF00628">
    <property type="entry name" value="PHD"/>
    <property type="match status" value="2"/>
</dbReference>
<dbReference type="InterPro" id="IPR004198">
    <property type="entry name" value="Znf_C5HC2"/>
</dbReference>
<reference evidence="24" key="1">
    <citation type="submission" date="2025-08" db="UniProtKB">
        <authorList>
            <consortium name="Ensembl"/>
        </authorList>
    </citation>
    <scope>IDENTIFICATION</scope>
</reference>
<dbReference type="FunFam" id="2.60.120.650:FF:000001">
    <property type="entry name" value="Putative lysine-specific demethylase 5b"/>
    <property type="match status" value="1"/>
</dbReference>
<gene>
    <name evidence="24" type="primary">kdm5bb</name>
</gene>
<protein>
    <recommendedName>
        <fullName evidence="4">[histone H3]-trimethyl-L-lysine(4) demethylase</fullName>
        <ecNumber evidence="4">1.14.11.67</ecNumber>
    </recommendedName>
</protein>
<dbReference type="InterPro" id="IPR047981">
    <property type="entry name" value="KDM5B_ARID"/>
</dbReference>
<keyword evidence="5" id="KW-0479">Metal-binding</keyword>
<dbReference type="SMART" id="SM00501">
    <property type="entry name" value="BRIGHT"/>
    <property type="match status" value="1"/>
</dbReference>
<dbReference type="PROSITE" id="PS50016">
    <property type="entry name" value="ZF_PHD_2"/>
    <property type="match status" value="3"/>
</dbReference>
<dbReference type="Pfam" id="PF01388">
    <property type="entry name" value="ARID"/>
    <property type="match status" value="1"/>
</dbReference>
<evidence type="ECO:0000256" key="3">
    <source>
        <dbReference type="ARBA" id="ARBA00006801"/>
    </source>
</evidence>
<dbReference type="InterPro" id="IPR019786">
    <property type="entry name" value="Zinc_finger_PHD-type_CS"/>
</dbReference>
<evidence type="ECO:0000259" key="23">
    <source>
        <dbReference type="PROSITE" id="PS51184"/>
    </source>
</evidence>
<keyword evidence="6" id="KW-0677">Repeat</keyword>
<dbReference type="Gene3D" id="1.10.150.60">
    <property type="entry name" value="ARID DNA-binding domain"/>
    <property type="match status" value="1"/>
</dbReference>
<evidence type="ECO:0000256" key="17">
    <source>
        <dbReference type="ARBA" id="ARBA00048734"/>
    </source>
</evidence>
<keyword evidence="8" id="KW-0862">Zinc</keyword>
<evidence type="ECO:0000313" key="24">
    <source>
        <dbReference type="Ensembl" id="ENSCCRP00020044129.1"/>
    </source>
</evidence>
<dbReference type="InterPro" id="IPR003347">
    <property type="entry name" value="JmjC_dom"/>
</dbReference>
<dbReference type="SMART" id="SM00558">
    <property type="entry name" value="JmjC"/>
    <property type="match status" value="1"/>
</dbReference>
<dbReference type="SUPFAM" id="SSF46774">
    <property type="entry name" value="ARID-like"/>
    <property type="match status" value="1"/>
</dbReference>
<dbReference type="GO" id="GO:0000785">
    <property type="term" value="C:chromatin"/>
    <property type="evidence" value="ECO:0007669"/>
    <property type="project" value="TreeGrafter"/>
</dbReference>
<evidence type="ECO:0000259" key="21">
    <source>
        <dbReference type="PROSITE" id="PS51011"/>
    </source>
</evidence>
<dbReference type="GO" id="GO:0008270">
    <property type="term" value="F:zinc ion binding"/>
    <property type="evidence" value="ECO:0007669"/>
    <property type="project" value="UniProtKB-KW"/>
</dbReference>
<dbReference type="Pfam" id="PF21323">
    <property type="entry name" value="KDM5_C-hel"/>
    <property type="match status" value="1"/>
</dbReference>
<feature type="compositionally biased region" description="Basic and acidic residues" evidence="19">
    <location>
        <begin position="1364"/>
        <end position="1377"/>
    </location>
</feature>
<feature type="domain" description="JmjN" evidence="22">
    <location>
        <begin position="28"/>
        <end position="69"/>
    </location>
</feature>
<dbReference type="PANTHER" id="PTHR10694">
    <property type="entry name" value="LYSINE-SPECIFIC DEMETHYLASE"/>
    <property type="match status" value="1"/>
</dbReference>
<feature type="domain" description="PHD-type" evidence="20">
    <location>
        <begin position="1169"/>
        <end position="1217"/>
    </location>
</feature>
<dbReference type="InterPro" id="IPR048615">
    <property type="entry name" value="KDM5_C-hel"/>
</dbReference>
<evidence type="ECO:0000256" key="5">
    <source>
        <dbReference type="ARBA" id="ARBA00022723"/>
    </source>
</evidence>
<dbReference type="InterPro" id="IPR003349">
    <property type="entry name" value="JmjN"/>
</dbReference>
<keyword evidence="11" id="KW-0560">Oxidoreductase</keyword>
<keyword evidence="13" id="KW-0805">Transcription regulation</keyword>
<evidence type="ECO:0000256" key="18">
    <source>
        <dbReference type="PROSITE-ProRule" id="PRU00146"/>
    </source>
</evidence>
<feature type="domain" description="PHD-type" evidence="20">
    <location>
        <begin position="1432"/>
        <end position="1485"/>
    </location>
</feature>
<accession>A0A8C2EPC6</accession>
<dbReference type="InterPro" id="IPR001606">
    <property type="entry name" value="ARID_dom"/>
</dbReference>
<dbReference type="CDD" id="cd15687">
    <property type="entry name" value="PHD3_KDM5B"/>
    <property type="match status" value="1"/>
</dbReference>
<dbReference type="InterPro" id="IPR013083">
    <property type="entry name" value="Znf_RING/FYVE/PHD"/>
</dbReference>
<dbReference type="PANTHER" id="PTHR10694:SF3">
    <property type="entry name" value="LYSINE-SPECIFIC DEMETHYLASE 5B"/>
    <property type="match status" value="1"/>
</dbReference>
<dbReference type="Pfam" id="PF02928">
    <property type="entry name" value="zf-C5HC2"/>
    <property type="match status" value="1"/>
</dbReference>
<feature type="compositionally biased region" description="Basic and acidic residues" evidence="19">
    <location>
        <begin position="1384"/>
        <end position="1395"/>
    </location>
</feature>
<dbReference type="Ensembl" id="ENSCCRT00020048155.1">
    <property type="protein sequence ID" value="ENSCCRP00020044129.1"/>
    <property type="gene ID" value="ENSCCRG00020019248.1"/>
</dbReference>
<evidence type="ECO:0000256" key="7">
    <source>
        <dbReference type="ARBA" id="ARBA00022771"/>
    </source>
</evidence>
<dbReference type="InterPro" id="IPR019787">
    <property type="entry name" value="Znf_PHD-finger"/>
</dbReference>
<feature type="domain" description="PHD-type" evidence="20">
    <location>
        <begin position="302"/>
        <end position="352"/>
    </location>
</feature>
<evidence type="ECO:0000259" key="22">
    <source>
        <dbReference type="PROSITE" id="PS51183"/>
    </source>
</evidence>
<keyword evidence="14" id="KW-0090">Biological rhythms</keyword>
<dbReference type="PROSITE" id="PS51011">
    <property type="entry name" value="ARID"/>
    <property type="match status" value="1"/>
</dbReference>
<evidence type="ECO:0000256" key="13">
    <source>
        <dbReference type="ARBA" id="ARBA00023015"/>
    </source>
</evidence>
<dbReference type="Pfam" id="PF08429">
    <property type="entry name" value="PLU-1"/>
    <property type="match status" value="1"/>
</dbReference>
<evidence type="ECO:0000313" key="25">
    <source>
        <dbReference type="Proteomes" id="UP000694701"/>
    </source>
</evidence>
<dbReference type="PROSITE" id="PS51183">
    <property type="entry name" value="JMJN"/>
    <property type="match status" value="1"/>
</dbReference>
<evidence type="ECO:0000256" key="10">
    <source>
        <dbReference type="ARBA" id="ARBA00022964"/>
    </source>
</evidence>
<keyword evidence="16" id="KW-0539">Nucleus</keyword>
<dbReference type="InterPro" id="IPR001965">
    <property type="entry name" value="Znf_PHD"/>
</dbReference>
<dbReference type="SUPFAM" id="SSF57903">
    <property type="entry name" value="FYVE/PHD zinc finger"/>
    <property type="match status" value="3"/>
</dbReference>
<sequence length="1491" mass="169727">LKRCTTTPPPSRKMTQRGPAEFTPPPECPVFEPSWEEFADPFAFINKIRPIAEKTGICKVRPPPDWQPPFACDVDRLHFTPRIQRLNELEAQTRVKLNFLDQIAKFWELQGCTLKIPHVERKILDLYQLNRLVAEEGGFDLVCRERRWTKIAMTMGFAPGKAVGSHLRAHYERVLYPYHLFHSGTNLLCLQKASVDDVNDKDKEYKPHDLLQRQNIHVQPCDMSAPARRAKRMKTEVNVNTLTHTPLNRCHYINKCIRMFVLEREVPIQVKQEPVEIKEINPEPEKCKSRYKKNIPLPPVDLYVCLVCGKGNDEDRLLLCDGCDDSYHTFCLIPPLSDVPKGDWRCPKCLAQECSKPQEAFGFEQACRDYSLKSFGEMADSFKSDYFNMPVHMVPTELVEKEFWRLVGTIEEDVTVEYGADIASKEFGSGFPIKGGKFKVAPHDEKYLQCGWNLNNMAMMTPSVLTHITADICGMTLPWLYVGMCFSSFCWHIEDHWSYSINYLHWGEPKTWYGAPGFAAEQLEAVMKKLAPELFESQPDLLHQLVTIMNPNTLMAHGVPIYRTNQCAGEFVITFPRSYHSGFNQGFNFAEAVNFCTVDWMPLGRQCVDHYRLLHRYCVFSHDEMVCNMAMKAGSLDVVLASAVQKDMRVMIKEERELRDKVRKMGVVQCELFEYDLLADDERQCVKCRTTCYLSALTCPCRPGVQVCLHHAHDLCSCPVSNYTLNYRFTLDDLYPMMNAVQQRAESYDEWAARVTEVMEAKLDKKRNVTVFRALLGESDEKSFPENDLLRQLRLVTQDAEKCSSVAQRLLNGKRQTRYRTGGGNSPNQLTVEEMRSFVRQLYNLPCSLTQAPLLKDLLNSIEDFQQHSEKLLSDEVSADSVSEIESLLEEGSQFDVFLPELPLLRERLEQTRWLTGVQQAEDLVSNPCGLSLDSMRRLIDRGVGLTPHPSTERTMARLQELLTISEEMEEKAQALLKARWGGHSMLTQIDGVPAYLPNCLLLQDTVNRAKEWLQEAEDLQVGGQTLVLSSLSDMVLRAHAIPVRLEPLDQLEVLVSEVQAWKESAAKTFLIKNSPFTLFEVLCPRWEVGSSLKKKMRKVKGECVSSGKKKLVKLDSMSDVERALSDSKDSASAMFTLAEVRLKEQESLCSLRAANESKLLPTADCAALRVCVCQKPPMGAMLQCELCRDAFHSVCVRGPSDPLDPEAWLCPLCLRSTKPSLDKIQTLLSSLQRIRVRLPEGDALRYMIERAGSWQRRAREVIDSYDHSLTSQDCRRASPTLSHRTTGAALYPSPGSVSFMHTQNCIYVPGLSSELEELMVEGLLLQVSLPETQQLYRLLLSGPPTTNTSHTEHAPYLTPEHSSPQRERDAITSAEKKAKRRMNREETEIRDRGIKPKSKKQRMGTEKRRERKEASVSASDVSQSEDSEEDMTQCPAENCLQPEGEEVYWVQCDCCNRWFHMICVGVSAELAAKEDYMCVTCSTTNAGRRK</sequence>
<keyword evidence="10" id="KW-0223">Dioxygenase</keyword>
<dbReference type="InterPro" id="IPR047978">
    <property type="entry name" value="KDM5B_PHD1"/>
</dbReference>
<evidence type="ECO:0000256" key="4">
    <source>
        <dbReference type="ARBA" id="ARBA00012902"/>
    </source>
</evidence>
<dbReference type="InterPro" id="IPR047979">
    <property type="entry name" value="KDM5B_PHD3"/>
</dbReference>
<dbReference type="GO" id="GO:0003677">
    <property type="term" value="F:DNA binding"/>
    <property type="evidence" value="ECO:0007669"/>
    <property type="project" value="InterPro"/>
</dbReference>
<dbReference type="Pfam" id="PF02375">
    <property type="entry name" value="JmjN"/>
    <property type="match status" value="1"/>
</dbReference>
<evidence type="ECO:0000256" key="2">
    <source>
        <dbReference type="ARBA" id="ARBA00004123"/>
    </source>
</evidence>
<dbReference type="FunFam" id="3.30.40.10:FF:000023">
    <property type="entry name" value="Lysine (K)-specific demethylase 5A"/>
    <property type="match status" value="1"/>
</dbReference>
<dbReference type="GO" id="GO:0048511">
    <property type="term" value="P:rhythmic process"/>
    <property type="evidence" value="ECO:0007669"/>
    <property type="project" value="UniProtKB-KW"/>
</dbReference>
<dbReference type="SUPFAM" id="SSF51197">
    <property type="entry name" value="Clavaminate synthase-like"/>
    <property type="match status" value="1"/>
</dbReference>
<name>A0A8C2EPC6_CYPCA</name>
<dbReference type="GO" id="GO:0006355">
    <property type="term" value="P:regulation of DNA-templated transcription"/>
    <property type="evidence" value="ECO:0007669"/>
    <property type="project" value="TreeGrafter"/>
</dbReference>
<evidence type="ECO:0000256" key="11">
    <source>
        <dbReference type="ARBA" id="ARBA00023002"/>
    </source>
</evidence>
<dbReference type="GO" id="GO:0034647">
    <property type="term" value="F:histone H3K4me/H3K4me2/H3K4me3 demethylase activity"/>
    <property type="evidence" value="ECO:0007669"/>
    <property type="project" value="UniProtKB-EC"/>
</dbReference>
<keyword evidence="7 18" id="KW-0863">Zinc-finger</keyword>
<evidence type="ECO:0000256" key="14">
    <source>
        <dbReference type="ARBA" id="ARBA00023108"/>
    </source>
</evidence>
<feature type="region of interest" description="Disordered" evidence="19">
    <location>
        <begin position="1342"/>
        <end position="1432"/>
    </location>
</feature>
<dbReference type="Gene3D" id="3.30.40.10">
    <property type="entry name" value="Zinc/RING finger domain, C3HC4 (zinc finger)"/>
    <property type="match status" value="2"/>
</dbReference>
<comment type="catalytic activity">
    <reaction evidence="17">
        <text>N(6),N(6),N(6)-trimethyl-L-lysyl(4)-[histone H3] + 3 2-oxoglutarate + 3 O2 = L-lysyl(4)-[histone H3] + 3 formaldehyde + 3 succinate + 3 CO2</text>
        <dbReference type="Rhea" id="RHEA:60208"/>
        <dbReference type="Rhea" id="RHEA-COMP:15537"/>
        <dbReference type="Rhea" id="RHEA-COMP:15547"/>
        <dbReference type="ChEBI" id="CHEBI:15379"/>
        <dbReference type="ChEBI" id="CHEBI:16526"/>
        <dbReference type="ChEBI" id="CHEBI:16810"/>
        <dbReference type="ChEBI" id="CHEBI:16842"/>
        <dbReference type="ChEBI" id="CHEBI:29969"/>
        <dbReference type="ChEBI" id="CHEBI:30031"/>
        <dbReference type="ChEBI" id="CHEBI:61961"/>
        <dbReference type="EC" id="1.14.11.67"/>
    </reaction>
</comment>
<dbReference type="FunFam" id="3.30.40.10:FF:000709">
    <property type="entry name" value="Lysine-specific demethylase 5B-B"/>
    <property type="match status" value="1"/>
</dbReference>
<evidence type="ECO:0000256" key="9">
    <source>
        <dbReference type="ARBA" id="ARBA00022853"/>
    </source>
</evidence>
<dbReference type="Proteomes" id="UP000694701">
    <property type="component" value="Unplaced"/>
</dbReference>
<evidence type="ECO:0000259" key="20">
    <source>
        <dbReference type="PROSITE" id="PS50016"/>
    </source>
</evidence>
<evidence type="ECO:0000256" key="8">
    <source>
        <dbReference type="ARBA" id="ARBA00022833"/>
    </source>
</evidence>
<dbReference type="SMART" id="SM00249">
    <property type="entry name" value="PHD"/>
    <property type="match status" value="3"/>
</dbReference>
<dbReference type="SMART" id="SM01014">
    <property type="entry name" value="ARID"/>
    <property type="match status" value="1"/>
</dbReference>
<dbReference type="InterPro" id="IPR036431">
    <property type="entry name" value="ARID_dom_sf"/>
</dbReference>
<feature type="domain" description="JmjC" evidence="23">
    <location>
        <begin position="446"/>
        <end position="612"/>
    </location>
</feature>
<comment type="subcellular location">
    <subcellularLocation>
        <location evidence="2">Nucleus</location>
    </subcellularLocation>
</comment>